<organism evidence="2 3">
    <name type="scientific">Paramagnetospirillum caucaseum</name>
    <dbReference type="NCBI Taxonomy" id="1244869"/>
    <lineage>
        <taxon>Bacteria</taxon>
        <taxon>Pseudomonadati</taxon>
        <taxon>Pseudomonadota</taxon>
        <taxon>Alphaproteobacteria</taxon>
        <taxon>Rhodospirillales</taxon>
        <taxon>Magnetospirillaceae</taxon>
        <taxon>Paramagnetospirillum</taxon>
    </lineage>
</organism>
<feature type="compositionally biased region" description="Polar residues" evidence="1">
    <location>
        <begin position="95"/>
        <end position="105"/>
    </location>
</feature>
<dbReference type="AlphaFoldDB" id="M3A8I6"/>
<keyword evidence="3" id="KW-1185">Reference proteome</keyword>
<comment type="caution">
    <text evidence="2">The sequence shown here is derived from an EMBL/GenBank/DDBJ whole genome shotgun (WGS) entry which is preliminary data.</text>
</comment>
<name>M3A8I6_9PROT</name>
<evidence type="ECO:0000313" key="3">
    <source>
        <dbReference type="Proteomes" id="UP000011744"/>
    </source>
</evidence>
<reference evidence="2 3" key="1">
    <citation type="journal article" date="2014" name="Genome Announc.">
        <title>Draft Genome Sequence of Magnetospirillum sp. Strain SO-1, a Freshwater Magnetotactic Bacterium Isolated from the Ol'khovka River, Russia.</title>
        <authorList>
            <person name="Grouzdev D.S."/>
            <person name="Dziuba M.V."/>
            <person name="Sukhacheva M.S."/>
            <person name="Mardanov A.V."/>
            <person name="Beletskiy A.V."/>
            <person name="Kuznetsov B.B."/>
            <person name="Skryabin K.G."/>
        </authorList>
    </citation>
    <scope>NUCLEOTIDE SEQUENCE [LARGE SCALE GENOMIC DNA]</scope>
    <source>
        <strain evidence="2 3">SO-1</strain>
    </source>
</reference>
<evidence type="ECO:0000256" key="1">
    <source>
        <dbReference type="SAM" id="MobiDB-lite"/>
    </source>
</evidence>
<feature type="region of interest" description="Disordered" evidence="1">
    <location>
        <begin position="93"/>
        <end position="114"/>
    </location>
</feature>
<dbReference type="EMBL" id="AONQ01000043">
    <property type="protein sequence ID" value="EME69093.1"/>
    <property type="molecule type" value="Genomic_DNA"/>
</dbReference>
<protein>
    <submittedName>
        <fullName evidence="2">Uncharacterized protein</fullName>
    </submittedName>
</protein>
<feature type="region of interest" description="Disordered" evidence="1">
    <location>
        <begin position="142"/>
        <end position="178"/>
    </location>
</feature>
<proteinExistence type="predicted"/>
<dbReference type="Proteomes" id="UP000011744">
    <property type="component" value="Unassembled WGS sequence"/>
</dbReference>
<sequence length="178" mass="19304">MAVLMPISLPCRSTRAPPELPGLMAASVWMKLWTSEMPTLVRARAETMPWVTVWPTPNGLPTAITTSPTSMASESPSTRVGKLSLPPSILRTARSVRSSEPTMRASNSRRSDSTTVTSSASLITWWLVTTVPSAAMITPEPRERCTRSWPMPGTSPKKRRKNGSANSGEAAARTTRLV</sequence>
<evidence type="ECO:0000313" key="2">
    <source>
        <dbReference type="EMBL" id="EME69093.1"/>
    </source>
</evidence>
<gene>
    <name evidence="2" type="ORF">H261_15210</name>
</gene>
<accession>M3A8I6</accession>
<dbReference type="STRING" id="1244869.H261_15210"/>